<dbReference type="SMART" id="SM00452">
    <property type="entry name" value="STI"/>
    <property type="match status" value="1"/>
</dbReference>
<dbReference type="PANTHER" id="PTHR33107">
    <property type="entry name" value="KUNITZ TRYPSIN INHIBITOR 2"/>
    <property type="match status" value="1"/>
</dbReference>
<dbReference type="Pfam" id="PF00197">
    <property type="entry name" value="Kunitz_legume"/>
    <property type="match status" value="1"/>
</dbReference>
<dbReference type="AlphaFoldDB" id="A0A803LJE2"/>
<evidence type="ECO:0000256" key="3">
    <source>
        <dbReference type="SAM" id="SignalP"/>
    </source>
</evidence>
<keyword evidence="5" id="KW-1185">Reference proteome</keyword>
<reference evidence="4" key="1">
    <citation type="journal article" date="2017" name="Nature">
        <title>The genome of Chenopodium quinoa.</title>
        <authorList>
            <person name="Jarvis D.E."/>
            <person name="Ho Y.S."/>
            <person name="Lightfoot D.J."/>
            <person name="Schmoeckel S.M."/>
            <person name="Li B."/>
            <person name="Borm T.J.A."/>
            <person name="Ohyanagi H."/>
            <person name="Mineta K."/>
            <person name="Michell C.T."/>
            <person name="Saber N."/>
            <person name="Kharbatia N.M."/>
            <person name="Rupper R.R."/>
            <person name="Sharp A.R."/>
            <person name="Dally N."/>
            <person name="Boughton B.A."/>
            <person name="Woo Y.H."/>
            <person name="Gao G."/>
            <person name="Schijlen E.G.W.M."/>
            <person name="Guo X."/>
            <person name="Momin A.A."/>
            <person name="Negrao S."/>
            <person name="Al-Babili S."/>
            <person name="Gehring C."/>
            <person name="Roessner U."/>
            <person name="Jung C."/>
            <person name="Murphy K."/>
            <person name="Arold S.T."/>
            <person name="Gojobori T."/>
            <person name="van der Linden C.G."/>
            <person name="van Loo E.N."/>
            <person name="Jellen E.N."/>
            <person name="Maughan P.J."/>
            <person name="Tester M."/>
        </authorList>
    </citation>
    <scope>NUCLEOTIDE SEQUENCE [LARGE SCALE GENOMIC DNA]</scope>
    <source>
        <strain evidence="4">cv. PI 614886</strain>
    </source>
</reference>
<dbReference type="PROSITE" id="PS00283">
    <property type="entry name" value="SOYBEAN_KUNITZ"/>
    <property type="match status" value="1"/>
</dbReference>
<feature type="chain" id="PRO_5031525391" evidence="3">
    <location>
        <begin position="27"/>
        <end position="158"/>
    </location>
</feature>
<evidence type="ECO:0000256" key="2">
    <source>
        <dbReference type="ARBA" id="ARBA00023157"/>
    </source>
</evidence>
<feature type="signal peptide" evidence="3">
    <location>
        <begin position="1"/>
        <end position="26"/>
    </location>
</feature>
<reference evidence="4" key="2">
    <citation type="submission" date="2021-03" db="UniProtKB">
        <authorList>
            <consortium name="EnsemblPlants"/>
        </authorList>
    </citation>
    <scope>IDENTIFICATION</scope>
</reference>
<sequence>MGHRLILSSSTILVTLLILSPPTATAASPVLDTDGNPLEAGSQYYVLTSGRGAAGRGGLTAEPDLYDGICPWYVGQYFSWTKQGSPVSFHPADPSQTQLTLGEDVNIAFGPSYVCRNQGVWQLETNGKVFYLTELSETPRIRPIGSRSSKLLDLHHTR</sequence>
<dbReference type="InterPro" id="IPR002160">
    <property type="entry name" value="Prot_inh_Kunz-lg"/>
</dbReference>
<evidence type="ECO:0000313" key="5">
    <source>
        <dbReference type="Proteomes" id="UP000596660"/>
    </source>
</evidence>
<dbReference type="PANTHER" id="PTHR33107:SF81">
    <property type="entry name" value="TRYPSIN INHIBITOR A"/>
    <property type="match status" value="1"/>
</dbReference>
<evidence type="ECO:0000256" key="1">
    <source>
        <dbReference type="ARBA" id="ARBA00005440"/>
    </source>
</evidence>
<dbReference type="InterPro" id="IPR011065">
    <property type="entry name" value="Kunitz_inhibitor_STI-like_sf"/>
</dbReference>
<dbReference type="PRINTS" id="PR00291">
    <property type="entry name" value="KUNITZINHBTR"/>
</dbReference>
<dbReference type="EnsemblPlants" id="AUR62014089-RA">
    <property type="protein sequence ID" value="AUR62014089-RA:cds"/>
    <property type="gene ID" value="AUR62014089"/>
</dbReference>
<protein>
    <submittedName>
        <fullName evidence="4">Uncharacterized protein</fullName>
    </submittedName>
</protein>
<dbReference type="Gramene" id="AUR62014089-RA">
    <property type="protein sequence ID" value="AUR62014089-RA:cds"/>
    <property type="gene ID" value="AUR62014089"/>
</dbReference>
<proteinExistence type="inferred from homology"/>
<organism evidence="4 5">
    <name type="scientific">Chenopodium quinoa</name>
    <name type="common">Quinoa</name>
    <dbReference type="NCBI Taxonomy" id="63459"/>
    <lineage>
        <taxon>Eukaryota</taxon>
        <taxon>Viridiplantae</taxon>
        <taxon>Streptophyta</taxon>
        <taxon>Embryophyta</taxon>
        <taxon>Tracheophyta</taxon>
        <taxon>Spermatophyta</taxon>
        <taxon>Magnoliopsida</taxon>
        <taxon>eudicotyledons</taxon>
        <taxon>Gunneridae</taxon>
        <taxon>Pentapetalae</taxon>
        <taxon>Caryophyllales</taxon>
        <taxon>Chenopodiaceae</taxon>
        <taxon>Chenopodioideae</taxon>
        <taxon>Atripliceae</taxon>
        <taxon>Chenopodium</taxon>
    </lineage>
</organism>
<keyword evidence="3" id="KW-0732">Signal</keyword>
<dbReference type="Proteomes" id="UP000596660">
    <property type="component" value="Unplaced"/>
</dbReference>
<keyword evidence="2" id="KW-1015">Disulfide bond</keyword>
<comment type="similarity">
    <text evidence="1">Belongs to the protease inhibitor I3 (leguminous Kunitz-type inhibitor) family.</text>
</comment>
<dbReference type="GO" id="GO:0004866">
    <property type="term" value="F:endopeptidase inhibitor activity"/>
    <property type="evidence" value="ECO:0007669"/>
    <property type="project" value="InterPro"/>
</dbReference>
<accession>A0A803LJE2</accession>
<dbReference type="SUPFAM" id="SSF50386">
    <property type="entry name" value="STI-like"/>
    <property type="match status" value="1"/>
</dbReference>
<name>A0A803LJE2_CHEQI</name>
<evidence type="ECO:0000313" key="4">
    <source>
        <dbReference type="EnsemblPlants" id="AUR62014089-RA:cds"/>
    </source>
</evidence>
<dbReference type="Gene3D" id="2.80.10.50">
    <property type="match status" value="1"/>
</dbReference>